<evidence type="ECO:0000313" key="4">
    <source>
        <dbReference type="Proteomes" id="UP000078599"/>
    </source>
</evidence>
<dbReference type="EMBL" id="FP475956">
    <property type="protein sequence ID" value="CAZ87650.1"/>
    <property type="molecule type" value="Genomic_DNA"/>
</dbReference>
<organism evidence="1 3">
    <name type="scientific">Thiomonas arsenitoxydans (strain DSM 22701 / CIP 110005 / 3As)</name>
    <dbReference type="NCBI Taxonomy" id="426114"/>
    <lineage>
        <taxon>Bacteria</taxon>
        <taxon>Pseudomonadati</taxon>
        <taxon>Pseudomonadota</taxon>
        <taxon>Betaproteobacteria</taxon>
        <taxon>Burkholderiales</taxon>
        <taxon>Thiomonas</taxon>
    </lineage>
</organism>
<proteinExistence type="predicted"/>
<evidence type="ECO:0000313" key="2">
    <source>
        <dbReference type="EMBL" id="CQR26901.1"/>
    </source>
</evidence>
<dbReference type="RefSeq" id="WP_013105005.1">
    <property type="nucleotide sequence ID" value="NC_014145.1"/>
</dbReference>
<dbReference type="Proteomes" id="UP000002372">
    <property type="component" value="Chromosome"/>
</dbReference>
<reference key="1">
    <citation type="submission" date="2009-07" db="EMBL/GenBank/DDBJ databases">
        <authorList>
            <person name="Genoscope - CEA"/>
        </authorList>
    </citation>
    <scope>NUCLEOTIDE SEQUENCE</scope>
    <source>
        <strain>3As</strain>
    </source>
</reference>
<protein>
    <submittedName>
        <fullName evidence="1">Uncharacterized protein</fullName>
    </submittedName>
</protein>
<dbReference type="Proteomes" id="UP000078599">
    <property type="component" value="Unassembled WGS sequence"/>
</dbReference>
<reference evidence="3" key="2">
    <citation type="journal article" date="2010" name="PLoS Genet.">
        <title>Structure, function, and evolution of the Thiomonas spp. genome.</title>
        <authorList>
            <person name="Arsene-Ploetze F."/>
            <person name="Koechler S."/>
            <person name="Marchal M."/>
            <person name="Coppee J.Y."/>
            <person name="Chandler M."/>
            <person name="Bonnefoy V."/>
            <person name="Brochier-Armanet C."/>
            <person name="Barakat M."/>
            <person name="Barbe V."/>
            <person name="Battaglia-Brunet F."/>
            <person name="Bruneel O."/>
            <person name="Bryan C.G."/>
            <person name="Cleiss-Arnold J."/>
            <person name="Cruveiller S."/>
            <person name="Erhardt M."/>
            <person name="Heinrich-Salmeron A."/>
            <person name="Hommais F."/>
            <person name="Joulian C."/>
            <person name="Krin E."/>
            <person name="Lieutaud A."/>
            <person name="Lievremont D."/>
            <person name="Michel C."/>
            <person name="Muller D."/>
            <person name="Ortet P."/>
            <person name="Proux C."/>
            <person name="Siguier P."/>
            <person name="Roche D."/>
            <person name="Rouy Z."/>
            <person name="Salvignol G."/>
            <person name="Slyemi D."/>
            <person name="Talla E."/>
            <person name="Weiss S."/>
            <person name="Weissenbach J."/>
            <person name="Medigue C."/>
            <person name="Bertin P.N."/>
        </authorList>
    </citation>
    <scope>NUCLEOTIDE SEQUENCE [LARGE SCALE GENOMIC DNA]</scope>
    <source>
        <strain evidence="3">DSM 22701 / CIP 110005 / 3As</strain>
    </source>
</reference>
<dbReference type="KEGG" id="thi:THI_0948"/>
<evidence type="ECO:0000313" key="1">
    <source>
        <dbReference type="EMBL" id="CAZ87650.1"/>
    </source>
</evidence>
<reference evidence="1" key="3">
    <citation type="submission" date="2010-07" db="EMBL/GenBank/DDBJ databases">
        <authorList>
            <person name="Genoscope - CEA"/>
        </authorList>
    </citation>
    <scope>NUCLEOTIDE SEQUENCE</scope>
    <source>
        <strain evidence="1">3As</strain>
    </source>
</reference>
<evidence type="ECO:0000313" key="3">
    <source>
        <dbReference type="Proteomes" id="UP000002372"/>
    </source>
</evidence>
<dbReference type="EMBL" id="CTRI01000002">
    <property type="protein sequence ID" value="CQR26901.1"/>
    <property type="molecule type" value="Genomic_DNA"/>
</dbReference>
<accession>D6CSC2</accession>
<dbReference type="AlphaFoldDB" id="D6CSC2"/>
<keyword evidence="4" id="KW-1185">Reference proteome</keyword>
<sequence length="199" mass="22214">MATINATNSLNTTMENTVSDIKDARKLKVSTQSEEHTNNMILGRLPNDDSIYSSVIESYRPLARPYVDAHAKNKFLTEAEVALFGIGRLEWLVSSTYSELSDKFTESELLTLMNCIIGGPLSIQQIDALPSLILENYGIEVDDYESTPFAPLVNKICRLTPLQRLALVDAAERIFHDLGRTDSLQSSFTHYGIKLLSNK</sequence>
<reference evidence="2 4" key="4">
    <citation type="submission" date="2015-03" db="EMBL/GenBank/DDBJ databases">
        <authorList>
            <person name="Regsiter A."/>
            <person name="william w."/>
        </authorList>
    </citation>
    <scope>NUCLEOTIDE SEQUENCE [LARGE SCALE GENOMIC DNA]</scope>
    <source>
        <strain evidence="2 4">CB1</strain>
    </source>
</reference>
<name>D6CSC2_THIA3</name>
<gene>
    <name evidence="1" type="ordered locus">THI_0948</name>
    <name evidence="2" type="ORF">THICB1_100349</name>
</gene>
<dbReference type="HOGENOM" id="CLU_1371657_0_0_4"/>